<comment type="caution">
    <text evidence="1">The sequence shown here is derived from an EMBL/GenBank/DDBJ whole genome shotgun (WGS) entry which is preliminary data.</text>
</comment>
<gene>
    <name evidence="1" type="ORF">PROSTU_03725</name>
</gene>
<dbReference type="RefSeq" id="WP_004922829.1">
    <property type="nucleotide sequence ID" value="NZ_DS607663.1"/>
</dbReference>
<dbReference type="Proteomes" id="UP000004506">
    <property type="component" value="Unassembled WGS sequence"/>
</dbReference>
<accession>A0AA86YYH5</accession>
<sequence>MKANLKHNILKNKDDLIEGTFCYSLFENAFFDEVLLIDLIKNAKLFFKENNQDKDISNLLTWIVNGVEQCFVSNNDKDDYYSIENYSSDIEIKWKNVWRTEINEIISNSNNC</sequence>
<proteinExistence type="predicted"/>
<evidence type="ECO:0000313" key="1">
    <source>
        <dbReference type="EMBL" id="EDU60518.1"/>
    </source>
</evidence>
<name>A0AA86YYH5_PROST</name>
<dbReference type="EMBL" id="ABJD02000101">
    <property type="protein sequence ID" value="EDU60518.1"/>
    <property type="molecule type" value="Genomic_DNA"/>
</dbReference>
<evidence type="ECO:0000313" key="2">
    <source>
        <dbReference type="Proteomes" id="UP000004506"/>
    </source>
</evidence>
<protein>
    <submittedName>
        <fullName evidence="1">Uncharacterized protein</fullName>
    </submittedName>
</protein>
<reference evidence="2" key="1">
    <citation type="submission" date="2008-04" db="EMBL/GenBank/DDBJ databases">
        <title>Draft genome sequence of Providencia stuartii (ATCC 25827).</title>
        <authorList>
            <person name="Sudarsanam P."/>
            <person name="Ley R."/>
            <person name="Guruge J."/>
            <person name="Turnbaugh P.J."/>
            <person name="Mahowald M."/>
            <person name="Liep D."/>
            <person name="Gordon J."/>
        </authorList>
    </citation>
    <scope>NUCLEOTIDE SEQUENCE [LARGE SCALE GENOMIC DNA]</scope>
    <source>
        <strain evidence="2">ATCC 25827</strain>
    </source>
</reference>
<organism evidence="1 2">
    <name type="scientific">Providencia stuartii ATCC 25827</name>
    <dbReference type="NCBI Taxonomy" id="471874"/>
    <lineage>
        <taxon>Bacteria</taxon>
        <taxon>Pseudomonadati</taxon>
        <taxon>Pseudomonadota</taxon>
        <taxon>Gammaproteobacteria</taxon>
        <taxon>Enterobacterales</taxon>
        <taxon>Morganellaceae</taxon>
        <taxon>Providencia</taxon>
    </lineage>
</organism>
<reference evidence="2" key="2">
    <citation type="submission" date="2008-04" db="EMBL/GenBank/DDBJ databases">
        <title>Draft genome sequence of Providencia stuartii(ATCC 25827).</title>
        <authorList>
            <person name="Sudarsanam P."/>
            <person name="Ley R."/>
            <person name="Guruge J."/>
            <person name="Turnbaugh P.J."/>
            <person name="Mahowald M."/>
            <person name="Liep D."/>
            <person name="Gordon J."/>
        </authorList>
    </citation>
    <scope>NUCLEOTIDE SEQUENCE [LARGE SCALE GENOMIC DNA]</scope>
    <source>
        <strain evidence="2">ATCC 25827</strain>
    </source>
</reference>
<dbReference type="AlphaFoldDB" id="A0AA86YYH5"/>
<reference evidence="1 2" key="3">
    <citation type="submission" date="2008-05" db="EMBL/GenBank/DDBJ databases">
        <authorList>
            <person name="Fulton L."/>
            <person name="Clifton S."/>
            <person name="Fulton B."/>
            <person name="Xu J."/>
            <person name="Minx P."/>
            <person name="Pepin K.H."/>
            <person name="Johnson M."/>
            <person name="Thiruvilangam P."/>
            <person name="Bhonagiri V."/>
            <person name="Nash W.E."/>
            <person name="Mardis E.R."/>
            <person name="Wilson R.K."/>
        </authorList>
    </citation>
    <scope>NUCLEOTIDE SEQUENCE [LARGE SCALE GENOMIC DNA]</scope>
    <source>
        <strain evidence="1 2">ATCC 25827</strain>
    </source>
</reference>